<keyword evidence="2" id="KW-1185">Reference proteome</keyword>
<evidence type="ECO:0000313" key="2">
    <source>
        <dbReference type="Proteomes" id="UP000092460"/>
    </source>
</evidence>
<dbReference type="EMBL" id="JXJN01000697">
    <property type="status" value="NOT_ANNOTATED_CDS"/>
    <property type="molecule type" value="Genomic_DNA"/>
</dbReference>
<evidence type="ECO:0000313" key="1">
    <source>
        <dbReference type="EnsemblMetazoa" id="GPPI002598-PA"/>
    </source>
</evidence>
<sequence length="108" mass="12190">MWRRKGRIAEVLNTLKARKLKSLEISSSCERSRGAMSIHLAIMKLHMIEPDIGKGTQATIVKQLAFFKKTGSCPNGRSHRTNLLGFKVHLLLTGKNWVQEKVENVSSF</sequence>
<dbReference type="AlphaFoldDB" id="A0A1B0AN36"/>
<organism evidence="1 2">
    <name type="scientific">Glossina palpalis gambiensis</name>
    <dbReference type="NCBI Taxonomy" id="67801"/>
    <lineage>
        <taxon>Eukaryota</taxon>
        <taxon>Metazoa</taxon>
        <taxon>Ecdysozoa</taxon>
        <taxon>Arthropoda</taxon>
        <taxon>Hexapoda</taxon>
        <taxon>Insecta</taxon>
        <taxon>Pterygota</taxon>
        <taxon>Neoptera</taxon>
        <taxon>Endopterygota</taxon>
        <taxon>Diptera</taxon>
        <taxon>Brachycera</taxon>
        <taxon>Muscomorpha</taxon>
        <taxon>Hippoboscoidea</taxon>
        <taxon>Glossinidae</taxon>
        <taxon>Glossina</taxon>
    </lineage>
</organism>
<proteinExistence type="predicted"/>
<reference evidence="1" key="2">
    <citation type="submission" date="2020-05" db="UniProtKB">
        <authorList>
            <consortium name="EnsemblMetazoa"/>
        </authorList>
    </citation>
    <scope>IDENTIFICATION</scope>
    <source>
        <strain evidence="1">IAEA</strain>
    </source>
</reference>
<name>A0A1B0AN36_9MUSC</name>
<dbReference type="VEuPathDB" id="VectorBase:GPPI002598"/>
<dbReference type="Proteomes" id="UP000092460">
    <property type="component" value="Unassembled WGS sequence"/>
</dbReference>
<reference evidence="2" key="1">
    <citation type="submission" date="2015-01" db="EMBL/GenBank/DDBJ databases">
        <authorList>
            <person name="Aksoy S."/>
            <person name="Warren W."/>
            <person name="Wilson R.K."/>
        </authorList>
    </citation>
    <scope>NUCLEOTIDE SEQUENCE [LARGE SCALE GENOMIC DNA]</scope>
    <source>
        <strain evidence="2">IAEA</strain>
    </source>
</reference>
<dbReference type="EnsemblMetazoa" id="GPPI002598-RA">
    <property type="protein sequence ID" value="GPPI002598-PA"/>
    <property type="gene ID" value="GPPI002598"/>
</dbReference>
<protein>
    <submittedName>
        <fullName evidence="1">Uncharacterized protein</fullName>
    </submittedName>
</protein>
<accession>A0A1B0AN36</accession>